<feature type="domain" description="Alpha-carbonic anhydrase" evidence="10">
    <location>
        <begin position="319"/>
        <end position="489"/>
    </location>
</feature>
<keyword evidence="12" id="KW-1185">Reference proteome</keyword>
<dbReference type="EC" id="4.2.1.1" evidence="2 7"/>
<dbReference type="AlphaFoldDB" id="A0AAW2A4V8"/>
<evidence type="ECO:0000256" key="9">
    <source>
        <dbReference type="SAM" id="Phobius"/>
    </source>
</evidence>
<dbReference type="PROSITE" id="PS51144">
    <property type="entry name" value="ALPHA_CA_2"/>
    <property type="match status" value="2"/>
</dbReference>
<organism evidence="11 12">
    <name type="scientific">Culter alburnus</name>
    <name type="common">Topmouth culter</name>
    <dbReference type="NCBI Taxonomy" id="194366"/>
    <lineage>
        <taxon>Eukaryota</taxon>
        <taxon>Metazoa</taxon>
        <taxon>Chordata</taxon>
        <taxon>Craniata</taxon>
        <taxon>Vertebrata</taxon>
        <taxon>Euteleostomi</taxon>
        <taxon>Actinopterygii</taxon>
        <taxon>Neopterygii</taxon>
        <taxon>Teleostei</taxon>
        <taxon>Ostariophysi</taxon>
        <taxon>Cypriniformes</taxon>
        <taxon>Xenocyprididae</taxon>
        <taxon>Xenocypridinae</taxon>
        <taxon>Culter</taxon>
    </lineage>
</organism>
<dbReference type="SMART" id="SM01057">
    <property type="entry name" value="Carb_anhydrase"/>
    <property type="match status" value="2"/>
</dbReference>
<evidence type="ECO:0000256" key="5">
    <source>
        <dbReference type="ARBA" id="ARBA00023180"/>
    </source>
</evidence>
<dbReference type="SUPFAM" id="SSF51069">
    <property type="entry name" value="Carbonic anhydrase"/>
    <property type="match status" value="2"/>
</dbReference>
<dbReference type="PANTHER" id="PTHR18952:SF275">
    <property type="entry name" value="CARBONIC ANHYDRASE"/>
    <property type="match status" value="1"/>
</dbReference>
<accession>A0AAW2A4V8</accession>
<feature type="domain" description="Alpha-carbonic anhydrase" evidence="10">
    <location>
        <begin position="42"/>
        <end position="293"/>
    </location>
</feature>
<dbReference type="EMBL" id="JAWDJR010000010">
    <property type="protein sequence ID" value="KAK9967913.1"/>
    <property type="molecule type" value="Genomic_DNA"/>
</dbReference>
<comment type="caution">
    <text evidence="11">The sequence shown here is derived from an EMBL/GenBank/DDBJ whole genome shotgun (WGS) entry which is preliminary data.</text>
</comment>
<feature type="chain" id="PRO_5043091179" description="Carbonic anhydrase" evidence="7">
    <location>
        <begin position="18"/>
        <end position="578"/>
    </location>
</feature>
<dbReference type="GO" id="GO:0008270">
    <property type="term" value="F:zinc ion binding"/>
    <property type="evidence" value="ECO:0007669"/>
    <property type="project" value="UniProtKB-UniRule"/>
</dbReference>
<dbReference type="GO" id="GO:0005886">
    <property type="term" value="C:plasma membrane"/>
    <property type="evidence" value="ECO:0007669"/>
    <property type="project" value="TreeGrafter"/>
</dbReference>
<feature type="transmembrane region" description="Helical" evidence="9">
    <location>
        <begin position="519"/>
        <end position="542"/>
    </location>
</feature>
<evidence type="ECO:0000259" key="10">
    <source>
        <dbReference type="PROSITE" id="PS51144"/>
    </source>
</evidence>
<evidence type="ECO:0000256" key="1">
    <source>
        <dbReference type="ARBA" id="ARBA00010718"/>
    </source>
</evidence>
<comment type="catalytic activity">
    <reaction evidence="7">
        <text>hydrogencarbonate + H(+) = CO2 + H2O</text>
        <dbReference type="Rhea" id="RHEA:10748"/>
        <dbReference type="ChEBI" id="CHEBI:15377"/>
        <dbReference type="ChEBI" id="CHEBI:15378"/>
        <dbReference type="ChEBI" id="CHEBI:16526"/>
        <dbReference type="ChEBI" id="CHEBI:17544"/>
        <dbReference type="EC" id="4.2.1.1"/>
    </reaction>
</comment>
<dbReference type="InterPro" id="IPR023561">
    <property type="entry name" value="Carbonic_anhydrase_a-class"/>
</dbReference>
<evidence type="ECO:0000256" key="7">
    <source>
        <dbReference type="RuleBase" id="RU367011"/>
    </source>
</evidence>
<gene>
    <name evidence="11" type="ORF">ABG768_002276</name>
</gene>
<dbReference type="PANTHER" id="PTHR18952">
    <property type="entry name" value="CARBONIC ANHYDRASE"/>
    <property type="match status" value="1"/>
</dbReference>
<evidence type="ECO:0000313" key="11">
    <source>
        <dbReference type="EMBL" id="KAK9967913.1"/>
    </source>
</evidence>
<dbReference type="Pfam" id="PF00194">
    <property type="entry name" value="Carb_anhydrase"/>
    <property type="match status" value="2"/>
</dbReference>
<keyword evidence="9" id="KW-0472">Membrane</keyword>
<dbReference type="GO" id="GO:0004089">
    <property type="term" value="F:carbonate dehydratase activity"/>
    <property type="evidence" value="ECO:0007669"/>
    <property type="project" value="UniProtKB-UniRule"/>
</dbReference>
<keyword evidence="4 7" id="KW-0862">Zinc</keyword>
<protein>
    <recommendedName>
        <fullName evidence="2 7">Carbonic anhydrase</fullName>
        <ecNumber evidence="2 7">4.2.1.1</ecNumber>
    </recommendedName>
</protein>
<keyword evidence="9" id="KW-0812">Transmembrane</keyword>
<proteinExistence type="inferred from homology"/>
<dbReference type="PROSITE" id="PS00162">
    <property type="entry name" value="ALPHA_CA_1"/>
    <property type="match status" value="2"/>
</dbReference>
<feature type="signal peptide" evidence="7">
    <location>
        <begin position="1"/>
        <end position="17"/>
    </location>
</feature>
<reference evidence="11 12" key="1">
    <citation type="submission" date="2024-05" db="EMBL/GenBank/DDBJ databases">
        <title>A high-quality chromosomal-level genome assembly of Topmouth culter (Culter alburnus).</title>
        <authorList>
            <person name="Zhao H."/>
        </authorList>
    </citation>
    <scope>NUCLEOTIDE SEQUENCE [LARGE SCALE GENOMIC DNA]</scope>
    <source>
        <strain evidence="11">CATC2023</strain>
        <tissue evidence="11">Muscle</tissue>
    </source>
</reference>
<keyword evidence="7" id="KW-0732">Signal</keyword>
<dbReference type="InterPro" id="IPR001148">
    <property type="entry name" value="CA_dom"/>
</dbReference>
<evidence type="ECO:0000313" key="12">
    <source>
        <dbReference type="Proteomes" id="UP001479290"/>
    </source>
</evidence>
<dbReference type="FunFam" id="3.10.200.10:FF:000003">
    <property type="entry name" value="Carbonic anhydrase 12"/>
    <property type="match status" value="1"/>
</dbReference>
<dbReference type="InterPro" id="IPR036398">
    <property type="entry name" value="CA_dom_sf"/>
</dbReference>
<evidence type="ECO:0000256" key="2">
    <source>
        <dbReference type="ARBA" id="ARBA00012925"/>
    </source>
</evidence>
<keyword evidence="3 7" id="KW-0479">Metal-binding</keyword>
<comment type="cofactor">
    <cofactor evidence="7">
        <name>Zn(2+)</name>
        <dbReference type="ChEBI" id="CHEBI:29105"/>
    </cofactor>
</comment>
<evidence type="ECO:0000256" key="8">
    <source>
        <dbReference type="SAM" id="MobiDB-lite"/>
    </source>
</evidence>
<dbReference type="InterPro" id="IPR018338">
    <property type="entry name" value="Carbonic_anhydrase_a-class_CS"/>
</dbReference>
<keyword evidence="5" id="KW-0325">Glycoprotein</keyword>
<keyword evidence="9" id="KW-1133">Transmembrane helix</keyword>
<dbReference type="Proteomes" id="UP001479290">
    <property type="component" value="Unassembled WGS sequence"/>
</dbReference>
<comment type="function">
    <text evidence="7">Reversible hydration of carbon dioxide.</text>
</comment>
<name>A0AAW2A4V8_CULAL</name>
<sequence length="578" mass="64927">MLLHMFLILHLQMLVMASSSSSEEDGSSERDDEHSKGSSHQHQWGYHDQDTWSSAFEHCSGKSQSPIDIDTHKVFYDPRLPPIKLEGYDLTGSAALTLINNGHTLQLSLPSSMRIMRGFDHVYVAAQLHFHWGTTEVPGSEHTIDNVHFPAEIHVVHYNSKYANLTEAASKADGLAVLGGFIGIGLHENDNYEKILSALTDISIEESNTEIPGFNVRHLLPNSLERFYRYNGSLTTPPCFQTVSWTLFNDSIRVSRRQLAALEDTLKTEHNKLLSKNFRAPQLLHGRKVLASFHTVSSMGIQLSLPSSMRIMRGFDHVYVAAQLHFHWGTTEVPGSEHTIDNVHFPAEIHVVHYNSKYANLTEAASKADGLAVLGGFIGIGLHENDNYEKILSALTDISIEESNTEIPGFNVRHLLPNSLERFYRYNGSLTTPPCFQTVSWTLFNDSIRVSRRQLAALEDTLKTEHNKLLSKNFRAPQLLHGRKVLASFHTVSSMGKPREAPQPETQDNNVKKTSGGEWHILAITFGVLFAITFLVFSMYTYQQKKKYSKFKKGSKQNVIYKPASIGKDIDQTSVTIT</sequence>
<feature type="compositionally biased region" description="Basic and acidic residues" evidence="8">
    <location>
        <begin position="27"/>
        <end position="36"/>
    </location>
</feature>
<dbReference type="Gene3D" id="3.10.200.10">
    <property type="entry name" value="Alpha carbonic anhydrase"/>
    <property type="match status" value="2"/>
</dbReference>
<evidence type="ECO:0000256" key="4">
    <source>
        <dbReference type="ARBA" id="ARBA00022833"/>
    </source>
</evidence>
<evidence type="ECO:0000256" key="3">
    <source>
        <dbReference type="ARBA" id="ARBA00022723"/>
    </source>
</evidence>
<feature type="region of interest" description="Disordered" evidence="8">
    <location>
        <begin position="20"/>
        <end position="44"/>
    </location>
</feature>
<evidence type="ECO:0000256" key="6">
    <source>
        <dbReference type="ARBA" id="ARBA00023239"/>
    </source>
</evidence>
<comment type="similarity">
    <text evidence="1 7">Belongs to the alpha-carbonic anhydrase family.</text>
</comment>
<keyword evidence="6 7" id="KW-0456">Lyase</keyword>